<reference evidence="2" key="1">
    <citation type="submission" date="2014-05" db="EMBL/GenBank/DDBJ databases">
        <authorList>
            <person name="Chronopoulou M."/>
        </authorList>
    </citation>
    <scope>NUCLEOTIDE SEQUENCE</scope>
    <source>
        <tissue evidence="2">Whole organism</tissue>
    </source>
</reference>
<keyword evidence="1" id="KW-0812">Transmembrane</keyword>
<proteinExistence type="predicted"/>
<keyword evidence="1" id="KW-1133">Transmembrane helix</keyword>
<organism evidence="2">
    <name type="scientific">Lepeophtheirus salmonis</name>
    <name type="common">Salmon louse</name>
    <name type="synonym">Caligus salmonis</name>
    <dbReference type="NCBI Taxonomy" id="72036"/>
    <lineage>
        <taxon>Eukaryota</taxon>
        <taxon>Metazoa</taxon>
        <taxon>Ecdysozoa</taxon>
        <taxon>Arthropoda</taxon>
        <taxon>Crustacea</taxon>
        <taxon>Multicrustacea</taxon>
        <taxon>Hexanauplia</taxon>
        <taxon>Copepoda</taxon>
        <taxon>Siphonostomatoida</taxon>
        <taxon>Caligidae</taxon>
        <taxon>Lepeophtheirus</taxon>
    </lineage>
</organism>
<sequence>TKLEIEPWIYASIFIFTTLSILLLVGLYFLYPGCYHPWPSPHNTLQHLYSYLTSLCRVHHKNWVNSSSSTTVGVLPESKSRIAFE</sequence>
<dbReference type="EMBL" id="HACA01016880">
    <property type="protein sequence ID" value="CDW34241.1"/>
    <property type="molecule type" value="Transcribed_RNA"/>
</dbReference>
<protein>
    <submittedName>
        <fullName evidence="2">Uncharacterized protein</fullName>
    </submittedName>
</protein>
<feature type="transmembrane region" description="Helical" evidence="1">
    <location>
        <begin position="7"/>
        <end position="31"/>
    </location>
</feature>
<accession>A0A0K2U961</accession>
<keyword evidence="1" id="KW-0472">Membrane</keyword>
<feature type="non-terminal residue" evidence="2">
    <location>
        <position position="1"/>
    </location>
</feature>
<name>A0A0K2U961_LEPSM</name>
<dbReference type="AlphaFoldDB" id="A0A0K2U961"/>
<evidence type="ECO:0000256" key="1">
    <source>
        <dbReference type="SAM" id="Phobius"/>
    </source>
</evidence>
<evidence type="ECO:0000313" key="2">
    <source>
        <dbReference type="EMBL" id="CDW34241.1"/>
    </source>
</evidence>